<dbReference type="RefSeq" id="XP_022405144.1">
    <property type="nucleotide sequence ID" value="XM_022549525.1"/>
</dbReference>
<accession>A0A1L9VX22</accession>
<sequence length="83" mass="9381">MFSVLTRIRLGIVAGSYVLPRVVRPITPGALWLGIKWWGVGTTWVMIVLFCFVAVVVWRLVVFSFFVFLFVGIVDCKLCGNRS</sequence>
<evidence type="ECO:0000256" key="1">
    <source>
        <dbReference type="SAM" id="Phobius"/>
    </source>
</evidence>
<feature type="transmembrane region" description="Helical" evidence="1">
    <location>
        <begin position="44"/>
        <end position="74"/>
    </location>
</feature>
<keyword evidence="3" id="KW-1185">Reference proteome</keyword>
<name>A0A1L9VX22_ASPGL</name>
<evidence type="ECO:0000313" key="3">
    <source>
        <dbReference type="Proteomes" id="UP000184300"/>
    </source>
</evidence>
<dbReference type="AlphaFoldDB" id="A0A1L9VX22"/>
<dbReference type="Proteomes" id="UP000184300">
    <property type="component" value="Unassembled WGS sequence"/>
</dbReference>
<proteinExistence type="predicted"/>
<keyword evidence="1" id="KW-0472">Membrane</keyword>
<dbReference type="GeneID" id="34465785"/>
<keyword evidence="1" id="KW-1133">Transmembrane helix</keyword>
<gene>
    <name evidence="2" type="ORF">ASPGLDRAFT_709721</name>
</gene>
<keyword evidence="1" id="KW-0812">Transmembrane</keyword>
<dbReference type="EMBL" id="KV878889">
    <property type="protein sequence ID" value="OJJ88468.1"/>
    <property type="molecule type" value="Genomic_DNA"/>
</dbReference>
<protein>
    <submittedName>
        <fullName evidence="2">Uncharacterized protein</fullName>
    </submittedName>
</protein>
<organism evidence="2 3">
    <name type="scientific">Aspergillus glaucus CBS 516.65</name>
    <dbReference type="NCBI Taxonomy" id="1160497"/>
    <lineage>
        <taxon>Eukaryota</taxon>
        <taxon>Fungi</taxon>
        <taxon>Dikarya</taxon>
        <taxon>Ascomycota</taxon>
        <taxon>Pezizomycotina</taxon>
        <taxon>Eurotiomycetes</taxon>
        <taxon>Eurotiomycetidae</taxon>
        <taxon>Eurotiales</taxon>
        <taxon>Aspergillaceae</taxon>
        <taxon>Aspergillus</taxon>
        <taxon>Aspergillus subgen. Aspergillus</taxon>
    </lineage>
</organism>
<dbReference type="VEuPathDB" id="FungiDB:ASPGLDRAFT_709721"/>
<evidence type="ECO:0000313" key="2">
    <source>
        <dbReference type="EMBL" id="OJJ88468.1"/>
    </source>
</evidence>
<reference evidence="3" key="1">
    <citation type="journal article" date="2017" name="Genome Biol.">
        <title>Comparative genomics reveals high biological diversity and specific adaptations in the industrially and medically important fungal genus Aspergillus.</title>
        <authorList>
            <person name="de Vries R.P."/>
            <person name="Riley R."/>
            <person name="Wiebenga A."/>
            <person name="Aguilar-Osorio G."/>
            <person name="Amillis S."/>
            <person name="Uchima C.A."/>
            <person name="Anderluh G."/>
            <person name="Asadollahi M."/>
            <person name="Askin M."/>
            <person name="Barry K."/>
            <person name="Battaglia E."/>
            <person name="Bayram O."/>
            <person name="Benocci T."/>
            <person name="Braus-Stromeyer S.A."/>
            <person name="Caldana C."/>
            <person name="Canovas D."/>
            <person name="Cerqueira G.C."/>
            <person name="Chen F."/>
            <person name="Chen W."/>
            <person name="Choi C."/>
            <person name="Clum A."/>
            <person name="Dos Santos R.A."/>
            <person name="Damasio A.R."/>
            <person name="Diallinas G."/>
            <person name="Emri T."/>
            <person name="Fekete E."/>
            <person name="Flipphi M."/>
            <person name="Freyberg S."/>
            <person name="Gallo A."/>
            <person name="Gournas C."/>
            <person name="Habgood R."/>
            <person name="Hainaut M."/>
            <person name="Harispe M.L."/>
            <person name="Henrissat B."/>
            <person name="Hilden K.S."/>
            <person name="Hope R."/>
            <person name="Hossain A."/>
            <person name="Karabika E."/>
            <person name="Karaffa L."/>
            <person name="Karanyi Z."/>
            <person name="Krasevec N."/>
            <person name="Kuo A."/>
            <person name="Kusch H."/>
            <person name="LaButti K."/>
            <person name="Lagendijk E.L."/>
            <person name="Lapidus A."/>
            <person name="Levasseur A."/>
            <person name="Lindquist E."/>
            <person name="Lipzen A."/>
            <person name="Logrieco A.F."/>
            <person name="MacCabe A."/>
            <person name="Maekelae M.R."/>
            <person name="Malavazi I."/>
            <person name="Melin P."/>
            <person name="Meyer V."/>
            <person name="Mielnichuk N."/>
            <person name="Miskei M."/>
            <person name="Molnar A.P."/>
            <person name="Mule G."/>
            <person name="Ngan C.Y."/>
            <person name="Orejas M."/>
            <person name="Orosz E."/>
            <person name="Ouedraogo J.P."/>
            <person name="Overkamp K.M."/>
            <person name="Park H.-S."/>
            <person name="Perrone G."/>
            <person name="Piumi F."/>
            <person name="Punt P.J."/>
            <person name="Ram A.F."/>
            <person name="Ramon A."/>
            <person name="Rauscher S."/>
            <person name="Record E."/>
            <person name="Riano-Pachon D.M."/>
            <person name="Robert V."/>
            <person name="Roehrig J."/>
            <person name="Ruller R."/>
            <person name="Salamov A."/>
            <person name="Salih N.S."/>
            <person name="Samson R.A."/>
            <person name="Sandor E."/>
            <person name="Sanguinetti M."/>
            <person name="Schuetze T."/>
            <person name="Sepcic K."/>
            <person name="Shelest E."/>
            <person name="Sherlock G."/>
            <person name="Sophianopoulou V."/>
            <person name="Squina F.M."/>
            <person name="Sun H."/>
            <person name="Susca A."/>
            <person name="Todd R.B."/>
            <person name="Tsang A."/>
            <person name="Unkles S.E."/>
            <person name="van de Wiele N."/>
            <person name="van Rossen-Uffink D."/>
            <person name="Oliveira J.V."/>
            <person name="Vesth T.C."/>
            <person name="Visser J."/>
            <person name="Yu J.-H."/>
            <person name="Zhou M."/>
            <person name="Andersen M.R."/>
            <person name="Archer D.B."/>
            <person name="Baker S.E."/>
            <person name="Benoit I."/>
            <person name="Brakhage A.A."/>
            <person name="Braus G.H."/>
            <person name="Fischer R."/>
            <person name="Frisvad J.C."/>
            <person name="Goldman G.H."/>
            <person name="Houbraken J."/>
            <person name="Oakley B."/>
            <person name="Pocsi I."/>
            <person name="Scazzocchio C."/>
            <person name="Seiboth B."/>
            <person name="vanKuyk P.A."/>
            <person name="Wortman J."/>
            <person name="Dyer P.S."/>
            <person name="Grigoriev I.V."/>
        </authorList>
    </citation>
    <scope>NUCLEOTIDE SEQUENCE [LARGE SCALE GENOMIC DNA]</scope>
    <source>
        <strain evidence="3">CBS 516.65</strain>
    </source>
</reference>